<gene>
    <name evidence="7" type="ORF">G7K_1356-t1</name>
</gene>
<dbReference type="PANTHER" id="PTHR46468">
    <property type="entry name" value="SENTRIN-SPECIFIC PROTEASE 8"/>
    <property type="match status" value="1"/>
</dbReference>
<dbReference type="PANTHER" id="PTHR46468:SF1">
    <property type="entry name" value="SENTRIN-SPECIFIC PROTEASE 8"/>
    <property type="match status" value="1"/>
</dbReference>
<feature type="compositionally biased region" description="Low complexity" evidence="5">
    <location>
        <begin position="319"/>
        <end position="332"/>
    </location>
</feature>
<dbReference type="GO" id="GO:0000338">
    <property type="term" value="P:protein deneddylation"/>
    <property type="evidence" value="ECO:0007669"/>
    <property type="project" value="TreeGrafter"/>
</dbReference>
<evidence type="ECO:0000256" key="2">
    <source>
        <dbReference type="ARBA" id="ARBA00022670"/>
    </source>
</evidence>
<dbReference type="GO" id="GO:0008234">
    <property type="term" value="F:cysteine-type peptidase activity"/>
    <property type="evidence" value="ECO:0007669"/>
    <property type="project" value="UniProtKB-KW"/>
</dbReference>
<dbReference type="GO" id="GO:0006508">
    <property type="term" value="P:proteolysis"/>
    <property type="evidence" value="ECO:0007669"/>
    <property type="project" value="UniProtKB-KW"/>
</dbReference>
<evidence type="ECO:0000259" key="6">
    <source>
        <dbReference type="PROSITE" id="PS50600"/>
    </source>
</evidence>
<accession>A0A0E9NCK3</accession>
<feature type="region of interest" description="Disordered" evidence="5">
    <location>
        <begin position="409"/>
        <end position="437"/>
    </location>
</feature>
<evidence type="ECO:0000256" key="3">
    <source>
        <dbReference type="ARBA" id="ARBA00022801"/>
    </source>
</evidence>
<reference evidence="7 8" key="3">
    <citation type="journal article" date="2015" name="Genome Announc.">
        <title>Draft Genome Sequence of the Archiascomycetous Yeast Saitoella complicata.</title>
        <authorList>
            <person name="Yamauchi K."/>
            <person name="Kondo S."/>
            <person name="Hamamoto M."/>
            <person name="Takahashi Y."/>
            <person name="Ogura Y."/>
            <person name="Hayashi T."/>
            <person name="Nishida H."/>
        </authorList>
    </citation>
    <scope>NUCLEOTIDE SEQUENCE [LARGE SCALE GENOMIC DNA]</scope>
    <source>
        <strain evidence="7 8">NRRL Y-17804</strain>
    </source>
</reference>
<evidence type="ECO:0000313" key="7">
    <source>
        <dbReference type="EMBL" id="GAO47145.1"/>
    </source>
</evidence>
<dbReference type="SUPFAM" id="SSF54001">
    <property type="entry name" value="Cysteine proteinases"/>
    <property type="match status" value="1"/>
</dbReference>
<evidence type="ECO:0000256" key="4">
    <source>
        <dbReference type="ARBA" id="ARBA00022807"/>
    </source>
</evidence>
<feature type="domain" description="Ubiquitin-like protease family profile" evidence="6">
    <location>
        <begin position="14"/>
        <end position="189"/>
    </location>
</feature>
<evidence type="ECO:0000256" key="5">
    <source>
        <dbReference type="SAM" id="MobiDB-lite"/>
    </source>
</evidence>
<name>A0A0E9NCK3_SAICN</name>
<dbReference type="InterPro" id="IPR003653">
    <property type="entry name" value="Peptidase_C48_C"/>
</dbReference>
<keyword evidence="8" id="KW-1185">Reference proteome</keyword>
<dbReference type="GO" id="GO:0019784">
    <property type="term" value="F:deNEDDylase activity"/>
    <property type="evidence" value="ECO:0007669"/>
    <property type="project" value="InterPro"/>
</dbReference>
<dbReference type="InterPro" id="IPR044613">
    <property type="entry name" value="Nep1/2-like"/>
</dbReference>
<dbReference type="InterPro" id="IPR038765">
    <property type="entry name" value="Papain-like_cys_pep_sf"/>
</dbReference>
<evidence type="ECO:0000313" key="8">
    <source>
        <dbReference type="Proteomes" id="UP000033140"/>
    </source>
</evidence>
<dbReference type="Gene3D" id="3.40.395.10">
    <property type="entry name" value="Adenoviral Proteinase, Chain A"/>
    <property type="match status" value="1"/>
</dbReference>
<dbReference type="AlphaFoldDB" id="A0A0E9NCK3"/>
<protein>
    <recommendedName>
        <fullName evidence="6">Ubiquitin-like protease family profile domain-containing protein</fullName>
    </recommendedName>
</protein>
<keyword evidence="3" id="KW-0378">Hydrolase</keyword>
<comment type="similarity">
    <text evidence="1">Belongs to the peptidase C48 family.</text>
</comment>
<feature type="compositionally biased region" description="Low complexity" evidence="5">
    <location>
        <begin position="280"/>
        <end position="307"/>
    </location>
</feature>
<reference evidence="7 8" key="1">
    <citation type="journal article" date="2011" name="J. Gen. Appl. Microbiol.">
        <title>Draft genome sequencing of the enigmatic yeast Saitoella complicata.</title>
        <authorList>
            <person name="Nishida H."/>
            <person name="Hamamoto M."/>
            <person name="Sugiyama J."/>
        </authorList>
    </citation>
    <scope>NUCLEOTIDE SEQUENCE [LARGE SCALE GENOMIC DNA]</scope>
    <source>
        <strain evidence="7 8">NRRL Y-17804</strain>
    </source>
</reference>
<dbReference type="Proteomes" id="UP000033140">
    <property type="component" value="Unassembled WGS sequence"/>
</dbReference>
<organism evidence="7 8">
    <name type="scientific">Saitoella complicata (strain BCRC 22490 / CBS 7301 / JCM 7358 / NBRC 10748 / NRRL Y-17804)</name>
    <dbReference type="NCBI Taxonomy" id="698492"/>
    <lineage>
        <taxon>Eukaryota</taxon>
        <taxon>Fungi</taxon>
        <taxon>Dikarya</taxon>
        <taxon>Ascomycota</taxon>
        <taxon>Taphrinomycotina</taxon>
        <taxon>Taphrinomycotina incertae sedis</taxon>
        <taxon>Saitoella</taxon>
    </lineage>
</organism>
<reference evidence="7 8" key="2">
    <citation type="journal article" date="2014" name="J. Gen. Appl. Microbiol.">
        <title>The early diverging ascomycetous budding yeast Saitoella complicata has three histone deacetylases belonging to the Clr6, Hos2, and Rpd3 lineages.</title>
        <authorList>
            <person name="Nishida H."/>
            <person name="Matsumoto T."/>
            <person name="Kondo S."/>
            <person name="Hamamoto M."/>
            <person name="Yoshikawa H."/>
        </authorList>
    </citation>
    <scope>NUCLEOTIDE SEQUENCE [LARGE SCALE GENOMIC DNA]</scope>
    <source>
        <strain evidence="7 8">NRRL Y-17804</strain>
    </source>
</reference>
<sequence length="437" mass="45998">MSSSPRPLLEYYDVCLYDEDMDNLQGLGWLSDNNLSFWYEYLEREVIPNFTDTSVLLIRPSLAFLIAQTPDPSMIADALPPNLMDASHLFLPINDNTDTTSVGGSHWSLLIVSLRDNVSMSYDSLHNANEEPARHMSSAFSKLFNSKRAGAGSGGAGAGQEFEFVSMQTPQQENGSDCGVSVCLLTRLLVGRLLDTNREASVDMSVREGDAGAAVDCRQGREEMISIIKKIVKEQGRKVGGAKDVEITTTTTNSSVDREVDGEGVGELGASMVPPENRRTSMSSPRSSVNVSRSPSRSRQRPSSAAPPSYPPISGQMGLSPTSSNLSNTSQPMIGGLGTSPAASVASVPSAYPGSGVAGRRGSVPSAVMGMGGPTAGRRGSLPVAADGGPGVPPQAYVRDSRVSYNEARGRVPVPVPVPGPGPGQVPGQQVPQGGIY</sequence>
<keyword evidence="4" id="KW-0788">Thiol protease</keyword>
<evidence type="ECO:0000256" key="1">
    <source>
        <dbReference type="ARBA" id="ARBA00005234"/>
    </source>
</evidence>
<feature type="compositionally biased region" description="Pro residues" evidence="5">
    <location>
        <begin position="414"/>
        <end position="424"/>
    </location>
</feature>
<feature type="region of interest" description="Disordered" evidence="5">
    <location>
        <begin position="244"/>
        <end position="346"/>
    </location>
</feature>
<keyword evidence="2" id="KW-0645">Protease</keyword>
<feature type="compositionally biased region" description="Low complexity" evidence="5">
    <location>
        <begin position="426"/>
        <end position="437"/>
    </location>
</feature>
<dbReference type="EMBL" id="BACD03000007">
    <property type="protein sequence ID" value="GAO47145.1"/>
    <property type="molecule type" value="Genomic_DNA"/>
</dbReference>
<comment type="caution">
    <text evidence="7">The sequence shown here is derived from an EMBL/GenBank/DDBJ whole genome shotgun (WGS) entry which is preliminary data.</text>
</comment>
<dbReference type="PROSITE" id="PS50600">
    <property type="entry name" value="ULP_PROTEASE"/>
    <property type="match status" value="1"/>
</dbReference>
<dbReference type="STRING" id="698492.A0A0E9NCK3"/>
<dbReference type="Pfam" id="PF02902">
    <property type="entry name" value="Peptidase_C48"/>
    <property type="match status" value="1"/>
</dbReference>
<proteinExistence type="inferred from homology"/>